<keyword evidence="2" id="KW-1185">Reference proteome</keyword>
<protein>
    <submittedName>
        <fullName evidence="1">Uncharacterized protein</fullName>
    </submittedName>
</protein>
<gene>
    <name evidence="1" type="ORF">ADUPG1_006367</name>
</gene>
<comment type="caution">
    <text evidence="1">The sequence shown here is derived from an EMBL/GenBank/DDBJ whole genome shotgun (WGS) entry which is preliminary data.</text>
</comment>
<proteinExistence type="predicted"/>
<evidence type="ECO:0000313" key="2">
    <source>
        <dbReference type="Proteomes" id="UP001057375"/>
    </source>
</evidence>
<dbReference type="EMBL" id="BQXS01009947">
    <property type="protein sequence ID" value="GKT32158.1"/>
    <property type="molecule type" value="Genomic_DNA"/>
</dbReference>
<organism evidence="1 2">
    <name type="scientific">Aduncisulcus paluster</name>
    <dbReference type="NCBI Taxonomy" id="2918883"/>
    <lineage>
        <taxon>Eukaryota</taxon>
        <taxon>Metamonada</taxon>
        <taxon>Carpediemonas-like organisms</taxon>
        <taxon>Aduncisulcus</taxon>
    </lineage>
</organism>
<reference evidence="1" key="1">
    <citation type="submission" date="2022-03" db="EMBL/GenBank/DDBJ databases">
        <title>Draft genome sequence of Aduncisulcus paluster, a free-living microaerophilic Fornicata.</title>
        <authorList>
            <person name="Yuyama I."/>
            <person name="Kume K."/>
            <person name="Tamura T."/>
            <person name="Inagaki Y."/>
            <person name="Hashimoto T."/>
        </authorList>
    </citation>
    <scope>NUCLEOTIDE SEQUENCE</scope>
    <source>
        <strain evidence="1">NY0171</strain>
    </source>
</reference>
<accession>A0ABQ5KL02</accession>
<name>A0ABQ5KL02_9EUKA</name>
<evidence type="ECO:0000313" key="1">
    <source>
        <dbReference type="EMBL" id="GKT32158.1"/>
    </source>
</evidence>
<sequence length="303" mass="32758">MLGGNYLVFLYGSEDTVYYSTSYPGILSSSTLDDQYFSIDDIEGISVDLYPPDDAGRIALKIRYSSDTTPLKIYRAEVITGISIEAGSPVYPDTRPFSSPHDYSSPDSISPFFLNLEDTIILSTGSSITPISVGLSFYDARIIQQDVIKLSTSIEHSTRSVLPNSASSFADVDPMRILTQGVVSQHAEDSNLPGSVYRLSGGGGLAIGGGVSTPETEDFSVLLSKGSEHIVNCENTDDGDYNVEISFFVSVPPNVAMCERKGIQIVRLAIQELVIWVALGYFIVNAIFKKLVSSGSMLVQGQE</sequence>
<dbReference type="Proteomes" id="UP001057375">
    <property type="component" value="Unassembled WGS sequence"/>
</dbReference>